<dbReference type="InterPro" id="IPR001134">
    <property type="entry name" value="Netrin_domain"/>
</dbReference>
<dbReference type="GO" id="GO:0002020">
    <property type="term" value="F:protease binding"/>
    <property type="evidence" value="ECO:0007669"/>
    <property type="project" value="TreeGrafter"/>
</dbReference>
<feature type="disulfide bond" evidence="5">
    <location>
        <begin position="36"/>
        <end position="142"/>
    </location>
</feature>
<dbReference type="Gene3D" id="2.40.50.120">
    <property type="match status" value="1"/>
</dbReference>
<proteinExistence type="predicted"/>
<keyword evidence="4" id="KW-0479">Metal-binding</keyword>
<dbReference type="AlphaFoldDB" id="A0A8B6BQD0"/>
<evidence type="ECO:0000256" key="6">
    <source>
        <dbReference type="SAM" id="SignalP"/>
    </source>
</evidence>
<evidence type="ECO:0000256" key="4">
    <source>
        <dbReference type="PIRSR" id="PIRSR601820-1"/>
    </source>
</evidence>
<keyword evidence="2" id="KW-0964">Secreted</keyword>
<dbReference type="Pfam" id="PF00965">
    <property type="entry name" value="TIMP"/>
    <property type="match status" value="1"/>
</dbReference>
<accession>A0A8B6BQD0</accession>
<comment type="subcellular location">
    <subcellularLocation>
        <location evidence="1">Secreted</location>
    </subcellularLocation>
</comment>
<evidence type="ECO:0000256" key="1">
    <source>
        <dbReference type="ARBA" id="ARBA00004613"/>
    </source>
</evidence>
<organism evidence="8 9">
    <name type="scientific">Mytilus galloprovincialis</name>
    <name type="common">Mediterranean mussel</name>
    <dbReference type="NCBI Taxonomy" id="29158"/>
    <lineage>
        <taxon>Eukaryota</taxon>
        <taxon>Metazoa</taxon>
        <taxon>Spiralia</taxon>
        <taxon>Lophotrochozoa</taxon>
        <taxon>Mollusca</taxon>
        <taxon>Bivalvia</taxon>
        <taxon>Autobranchia</taxon>
        <taxon>Pteriomorphia</taxon>
        <taxon>Mytilida</taxon>
        <taxon>Mytiloidea</taxon>
        <taxon>Mytilidae</taxon>
        <taxon>Mytilinae</taxon>
        <taxon>Mytilus</taxon>
    </lineage>
</organism>
<dbReference type="SUPFAM" id="SSF50242">
    <property type="entry name" value="TIMP-like"/>
    <property type="match status" value="1"/>
</dbReference>
<comment type="caution">
    <text evidence="8">The sequence shown here is derived from an EMBL/GenBank/DDBJ whole genome shotgun (WGS) entry which is preliminary data.</text>
</comment>
<gene>
    <name evidence="8" type="ORF">MGAL_10B042022</name>
</gene>
<dbReference type="EMBL" id="UYJE01000508">
    <property type="protein sequence ID" value="VDH93808.1"/>
    <property type="molecule type" value="Genomic_DNA"/>
</dbReference>
<evidence type="ECO:0000313" key="9">
    <source>
        <dbReference type="Proteomes" id="UP000596742"/>
    </source>
</evidence>
<dbReference type="GO" id="GO:0031012">
    <property type="term" value="C:extracellular matrix"/>
    <property type="evidence" value="ECO:0007669"/>
    <property type="project" value="TreeGrafter"/>
</dbReference>
<keyword evidence="9" id="KW-1185">Reference proteome</keyword>
<evidence type="ECO:0000256" key="2">
    <source>
        <dbReference type="ARBA" id="ARBA00022525"/>
    </source>
</evidence>
<keyword evidence="4" id="KW-0862">Zinc</keyword>
<feature type="signal peptide" evidence="6">
    <location>
        <begin position="1"/>
        <end position="19"/>
    </location>
</feature>
<dbReference type="SMART" id="SM00206">
    <property type="entry name" value="NTR"/>
    <property type="match status" value="1"/>
</dbReference>
<evidence type="ECO:0000313" key="8">
    <source>
        <dbReference type="EMBL" id="VDH93808.1"/>
    </source>
</evidence>
<dbReference type="GO" id="GO:0046872">
    <property type="term" value="F:metal ion binding"/>
    <property type="evidence" value="ECO:0007669"/>
    <property type="project" value="UniProtKB-KW"/>
</dbReference>
<sequence length="191" mass="21796">MRTMMIYSSLLVICCFVISEQSCLCGGYWYTQEIVCQSKLVIEATIESFLENDYYKKYQISVTKIYKGKGEYDTLTDKTTLETPNSYLVCGALGLKVGSSYILTASIRNGKMTIITCDLKVEVSKATNTMLEGLAGKYEENCDCQPPNDFDEQIVLWRTNKQHCGYPHCRINRDAVCARDKNYQCKMFVIH</sequence>
<name>A0A8B6BQD0_MYTGA</name>
<feature type="disulfide bond" evidence="5">
    <location>
        <begin position="23"/>
        <end position="90"/>
    </location>
</feature>
<dbReference type="GO" id="GO:0008191">
    <property type="term" value="F:metalloendopeptidase inhibitor activity"/>
    <property type="evidence" value="ECO:0007669"/>
    <property type="project" value="InterPro"/>
</dbReference>
<dbReference type="PANTHER" id="PTHR11844:SF33">
    <property type="entry name" value="TISSUE INHIBITOR OF METALLOPROTEINASE"/>
    <property type="match status" value="1"/>
</dbReference>
<feature type="chain" id="PRO_5032767660" description="NTR domain-containing protein" evidence="6">
    <location>
        <begin position="20"/>
        <end position="191"/>
    </location>
</feature>
<dbReference type="PANTHER" id="PTHR11844">
    <property type="entry name" value="METALLOPROTEASE INHIBITOR"/>
    <property type="match status" value="1"/>
</dbReference>
<dbReference type="InterPro" id="IPR001820">
    <property type="entry name" value="TIMP"/>
</dbReference>
<dbReference type="GO" id="GO:0005615">
    <property type="term" value="C:extracellular space"/>
    <property type="evidence" value="ECO:0007669"/>
    <property type="project" value="TreeGrafter"/>
</dbReference>
<dbReference type="OrthoDB" id="6041373at2759"/>
<feature type="disulfide bond" evidence="5">
    <location>
        <begin position="164"/>
        <end position="185"/>
    </location>
</feature>
<evidence type="ECO:0000259" key="7">
    <source>
        <dbReference type="PROSITE" id="PS50189"/>
    </source>
</evidence>
<dbReference type="GO" id="GO:0051045">
    <property type="term" value="P:negative regulation of membrane protein ectodomain proteolysis"/>
    <property type="evidence" value="ECO:0007669"/>
    <property type="project" value="TreeGrafter"/>
</dbReference>
<feature type="binding site" evidence="4">
    <location>
        <position position="23"/>
    </location>
    <ligand>
        <name>Zn(2+)</name>
        <dbReference type="ChEBI" id="CHEBI:29105"/>
        <note>ligand shared with metalloproteinase partner</note>
    </ligand>
</feature>
<keyword evidence="3 5" id="KW-1015">Disulfide bond</keyword>
<keyword evidence="6" id="KW-0732">Signal</keyword>
<protein>
    <recommendedName>
        <fullName evidence="7">NTR domain-containing protein</fullName>
    </recommendedName>
</protein>
<evidence type="ECO:0000256" key="5">
    <source>
        <dbReference type="PIRSR" id="PIRSR601820-3"/>
    </source>
</evidence>
<dbReference type="InterPro" id="IPR008993">
    <property type="entry name" value="TIMP-like_OB-fold"/>
</dbReference>
<evidence type="ECO:0000256" key="3">
    <source>
        <dbReference type="ARBA" id="ARBA00023157"/>
    </source>
</evidence>
<dbReference type="Proteomes" id="UP000596742">
    <property type="component" value="Unassembled WGS sequence"/>
</dbReference>
<dbReference type="PROSITE" id="PS50189">
    <property type="entry name" value="NTR"/>
    <property type="match status" value="1"/>
</dbReference>
<feature type="domain" description="NTR" evidence="7">
    <location>
        <begin position="23"/>
        <end position="142"/>
    </location>
</feature>
<reference evidence="8" key="1">
    <citation type="submission" date="2018-11" db="EMBL/GenBank/DDBJ databases">
        <authorList>
            <person name="Alioto T."/>
            <person name="Alioto T."/>
        </authorList>
    </citation>
    <scope>NUCLEOTIDE SEQUENCE</scope>
</reference>
<feature type="disulfide bond" evidence="5">
    <location>
        <begin position="25"/>
        <end position="117"/>
    </location>
</feature>